<keyword evidence="1" id="KW-0812">Transmembrane</keyword>
<dbReference type="PANTHER" id="PTHR33741">
    <property type="entry name" value="TRANSMEMBRANE PROTEIN DDB_G0269096-RELATED"/>
    <property type="match status" value="1"/>
</dbReference>
<protein>
    <submittedName>
        <fullName evidence="3">HPP family protein</fullName>
    </submittedName>
</protein>
<keyword evidence="1" id="KW-0472">Membrane</keyword>
<evidence type="ECO:0000256" key="1">
    <source>
        <dbReference type="SAM" id="Phobius"/>
    </source>
</evidence>
<gene>
    <name evidence="3" type="ORF">DBW92_00470</name>
</gene>
<reference evidence="3 4" key="1">
    <citation type="journal article" date="2018" name="Microbiome">
        <title>Fine metagenomic profile of the Mediterranean stratified and mixed water columns revealed by assembly and recruitment.</title>
        <authorList>
            <person name="Haro-Moreno J.M."/>
            <person name="Lopez-Perez M."/>
            <person name="De La Torre J.R."/>
            <person name="Picazo A."/>
            <person name="Camacho A."/>
            <person name="Rodriguez-Valera F."/>
        </authorList>
    </citation>
    <scope>NUCLEOTIDE SEQUENCE [LARGE SCALE GENOMIC DNA]</scope>
    <source>
        <strain evidence="3">MED-G78</strain>
    </source>
</reference>
<evidence type="ECO:0000313" key="4">
    <source>
        <dbReference type="Proteomes" id="UP000252915"/>
    </source>
</evidence>
<dbReference type="InterPro" id="IPR007065">
    <property type="entry name" value="HPP"/>
</dbReference>
<feature type="transmembrane region" description="Helical" evidence="1">
    <location>
        <begin position="73"/>
        <end position="100"/>
    </location>
</feature>
<proteinExistence type="predicted"/>
<dbReference type="AlphaFoldDB" id="A0A368C806"/>
<dbReference type="Proteomes" id="UP000252915">
    <property type="component" value="Unassembled WGS sequence"/>
</dbReference>
<organism evidence="3 4">
    <name type="scientific">SAR86 cluster bacterium</name>
    <dbReference type="NCBI Taxonomy" id="2030880"/>
    <lineage>
        <taxon>Bacteria</taxon>
        <taxon>Pseudomonadati</taxon>
        <taxon>Pseudomonadota</taxon>
        <taxon>Gammaproteobacteria</taxon>
        <taxon>SAR86 cluster</taxon>
    </lineage>
</organism>
<comment type="caution">
    <text evidence="3">The sequence shown here is derived from an EMBL/GenBank/DDBJ whole genome shotgun (WGS) entry which is preliminary data.</text>
</comment>
<name>A0A368C806_9GAMM</name>
<evidence type="ECO:0000313" key="3">
    <source>
        <dbReference type="EMBL" id="RCL45718.1"/>
    </source>
</evidence>
<keyword evidence="1" id="KW-1133">Transmembrane helix</keyword>
<sequence length="163" mass="17722">MYPDRMKNSLISGFGGFLCISLLAYLNSMHEGNLWLIPPFGASMVLAMAVHESPLAHPKNILFGHIFSALSGVFIYQIIGVSFLSIGLAVGLAIFVMMITNTVHPPAGANPIIAVMGAKGFEFILIPVAAGASFIVLFAIIYNKILKRKYFSFKDWSHLSDSN</sequence>
<dbReference type="PANTHER" id="PTHR33741:SF5">
    <property type="entry name" value="TRANSMEMBRANE PROTEIN DDB_G0269096-RELATED"/>
    <property type="match status" value="1"/>
</dbReference>
<feature type="transmembrane region" description="Helical" evidence="1">
    <location>
        <begin position="120"/>
        <end position="142"/>
    </location>
</feature>
<dbReference type="InterPro" id="IPR058581">
    <property type="entry name" value="TM_HPP"/>
</dbReference>
<feature type="transmembrane region" description="Helical" evidence="1">
    <location>
        <begin position="34"/>
        <end position="52"/>
    </location>
</feature>
<accession>A0A368C806</accession>
<evidence type="ECO:0000259" key="2">
    <source>
        <dbReference type="Pfam" id="PF04982"/>
    </source>
</evidence>
<dbReference type="Pfam" id="PF04982">
    <property type="entry name" value="TM_HPP"/>
    <property type="match status" value="1"/>
</dbReference>
<dbReference type="EMBL" id="QOPI01000001">
    <property type="protein sequence ID" value="RCL45718.1"/>
    <property type="molecule type" value="Genomic_DNA"/>
</dbReference>
<feature type="domain" description="HPP transmembrane region" evidence="2">
    <location>
        <begin position="5"/>
        <end position="150"/>
    </location>
</feature>